<feature type="compositionally biased region" description="Basic residues" evidence="1">
    <location>
        <begin position="1"/>
        <end position="16"/>
    </location>
</feature>
<dbReference type="AlphaFoldDB" id="A0A6A6YRH3"/>
<reference evidence="4" key="2">
    <citation type="submission" date="2020-04" db="EMBL/GenBank/DDBJ databases">
        <authorList>
            <consortium name="NCBI Genome Project"/>
        </authorList>
    </citation>
    <scope>NUCLEOTIDE SEQUENCE</scope>
    <source>
        <strain evidence="4">CBS 304.34</strain>
    </source>
</reference>
<dbReference type="RefSeq" id="XP_033578122.1">
    <property type="nucleotide sequence ID" value="XM_033725448.1"/>
</dbReference>
<dbReference type="Proteomes" id="UP000504636">
    <property type="component" value="Unplaced"/>
</dbReference>
<keyword evidence="3" id="KW-1185">Reference proteome</keyword>
<evidence type="ECO:0000256" key="1">
    <source>
        <dbReference type="SAM" id="MobiDB-lite"/>
    </source>
</evidence>
<gene>
    <name evidence="2 4" type="ORF">BDZ99DRAFT_519819</name>
</gene>
<sequence length="89" mass="9529">MAVLQKRAKPSCRRAGRGFGSSQREDFARLNRFQGGLCGGGGVRVGSENSNIPAAEIPTVGTSSLWPIRGRWDGRRSHPFGDSTTARLG</sequence>
<protein>
    <submittedName>
        <fullName evidence="2 4">Uncharacterized protein</fullName>
    </submittedName>
</protein>
<name>A0A6A6YRH3_9PEZI</name>
<organism evidence="2">
    <name type="scientific">Mytilinidion resinicola</name>
    <dbReference type="NCBI Taxonomy" id="574789"/>
    <lineage>
        <taxon>Eukaryota</taxon>
        <taxon>Fungi</taxon>
        <taxon>Dikarya</taxon>
        <taxon>Ascomycota</taxon>
        <taxon>Pezizomycotina</taxon>
        <taxon>Dothideomycetes</taxon>
        <taxon>Pleosporomycetidae</taxon>
        <taxon>Mytilinidiales</taxon>
        <taxon>Mytilinidiaceae</taxon>
        <taxon>Mytilinidion</taxon>
    </lineage>
</organism>
<feature type="region of interest" description="Disordered" evidence="1">
    <location>
        <begin position="1"/>
        <end position="23"/>
    </location>
</feature>
<reference evidence="2 4" key="1">
    <citation type="journal article" date="2020" name="Stud. Mycol.">
        <title>101 Dothideomycetes genomes: a test case for predicting lifestyles and emergence of pathogens.</title>
        <authorList>
            <person name="Haridas S."/>
            <person name="Albert R."/>
            <person name="Binder M."/>
            <person name="Bloem J."/>
            <person name="Labutti K."/>
            <person name="Salamov A."/>
            <person name="Andreopoulos B."/>
            <person name="Baker S."/>
            <person name="Barry K."/>
            <person name="Bills G."/>
            <person name="Bluhm B."/>
            <person name="Cannon C."/>
            <person name="Castanera R."/>
            <person name="Culley D."/>
            <person name="Daum C."/>
            <person name="Ezra D."/>
            <person name="Gonzalez J."/>
            <person name="Henrissat B."/>
            <person name="Kuo A."/>
            <person name="Liang C."/>
            <person name="Lipzen A."/>
            <person name="Lutzoni F."/>
            <person name="Magnuson J."/>
            <person name="Mondo S."/>
            <person name="Nolan M."/>
            <person name="Ohm R."/>
            <person name="Pangilinan J."/>
            <person name="Park H.-J."/>
            <person name="Ramirez L."/>
            <person name="Alfaro M."/>
            <person name="Sun H."/>
            <person name="Tritt A."/>
            <person name="Yoshinaga Y."/>
            <person name="Zwiers L.-H."/>
            <person name="Turgeon B."/>
            <person name="Goodwin S."/>
            <person name="Spatafora J."/>
            <person name="Crous P."/>
            <person name="Grigoriev I."/>
        </authorList>
    </citation>
    <scope>NUCLEOTIDE SEQUENCE</scope>
    <source>
        <strain evidence="2 4">CBS 304.34</strain>
    </source>
</reference>
<dbReference type="GeneID" id="54466341"/>
<proteinExistence type="predicted"/>
<reference evidence="4" key="3">
    <citation type="submission" date="2025-04" db="UniProtKB">
        <authorList>
            <consortium name="RefSeq"/>
        </authorList>
    </citation>
    <scope>IDENTIFICATION</scope>
    <source>
        <strain evidence="4">CBS 304.34</strain>
    </source>
</reference>
<dbReference type="EMBL" id="MU003699">
    <property type="protein sequence ID" value="KAF2811158.1"/>
    <property type="molecule type" value="Genomic_DNA"/>
</dbReference>
<accession>A0A6A6YRH3</accession>
<evidence type="ECO:0000313" key="3">
    <source>
        <dbReference type="Proteomes" id="UP000504636"/>
    </source>
</evidence>
<evidence type="ECO:0000313" key="2">
    <source>
        <dbReference type="EMBL" id="KAF2811158.1"/>
    </source>
</evidence>
<evidence type="ECO:0000313" key="4">
    <source>
        <dbReference type="RefSeq" id="XP_033578122.1"/>
    </source>
</evidence>